<reference evidence="2 3" key="1">
    <citation type="submission" date="2024-09" db="EMBL/GenBank/DDBJ databases">
        <authorList>
            <person name="Sun Q."/>
            <person name="Mori K."/>
        </authorList>
    </citation>
    <scope>NUCLEOTIDE SEQUENCE [LARGE SCALE GENOMIC DNA]</scope>
    <source>
        <strain evidence="2 3">TBRC 7907</strain>
    </source>
</reference>
<dbReference type="EMBL" id="JBHLZU010000036">
    <property type="protein sequence ID" value="MFB9909484.1"/>
    <property type="molecule type" value="Genomic_DNA"/>
</dbReference>
<dbReference type="CDD" id="cd02440">
    <property type="entry name" value="AdoMet_MTases"/>
    <property type="match status" value="1"/>
</dbReference>
<evidence type="ECO:0000313" key="3">
    <source>
        <dbReference type="Proteomes" id="UP001589693"/>
    </source>
</evidence>
<dbReference type="Gene3D" id="3.40.50.150">
    <property type="entry name" value="Vaccinia Virus protein VP39"/>
    <property type="match status" value="1"/>
</dbReference>
<feature type="domain" description="Methyltransferase" evidence="1">
    <location>
        <begin position="42"/>
        <end position="130"/>
    </location>
</feature>
<keyword evidence="3" id="KW-1185">Reference proteome</keyword>
<accession>A0ABV6AB66</accession>
<name>A0ABV6AB66_9PSEU</name>
<keyword evidence="2" id="KW-0489">Methyltransferase</keyword>
<dbReference type="Proteomes" id="UP001589693">
    <property type="component" value="Unassembled WGS sequence"/>
</dbReference>
<dbReference type="RefSeq" id="WP_377862397.1">
    <property type="nucleotide sequence ID" value="NZ_JBHLZU010000036.1"/>
</dbReference>
<evidence type="ECO:0000259" key="1">
    <source>
        <dbReference type="Pfam" id="PF13649"/>
    </source>
</evidence>
<dbReference type="InterPro" id="IPR041698">
    <property type="entry name" value="Methyltransf_25"/>
</dbReference>
<sequence length="201" mass="21921">MFSTIDHGEEWARAYDGLYEDRDHIPTLVDFVRTRTDPAVLLELGVGTGRLAIPLAKAGVRTYGVDSSPAMLARLRAKDPDGLVTTFLADMIEPPVNAAFGCVLIACDTLSLLPDRSAMARCFTGAAQRLSADGRLIVEGLLPDPDRWTEQATSGRVLRPDELDLLAGNATLRLTERYEDYAQRPLTPGSATCVSVYQRVL</sequence>
<proteinExistence type="predicted"/>
<comment type="caution">
    <text evidence="2">The sequence shown here is derived from an EMBL/GenBank/DDBJ whole genome shotgun (WGS) entry which is preliminary data.</text>
</comment>
<dbReference type="GO" id="GO:0008168">
    <property type="term" value="F:methyltransferase activity"/>
    <property type="evidence" value="ECO:0007669"/>
    <property type="project" value="UniProtKB-KW"/>
</dbReference>
<protein>
    <submittedName>
        <fullName evidence="2">Class I SAM-dependent methyltransferase</fullName>
        <ecNumber evidence="2">2.1.1.-</ecNumber>
    </submittedName>
</protein>
<organism evidence="2 3">
    <name type="scientific">Allokutzneria oryzae</name>
    <dbReference type="NCBI Taxonomy" id="1378989"/>
    <lineage>
        <taxon>Bacteria</taxon>
        <taxon>Bacillati</taxon>
        <taxon>Actinomycetota</taxon>
        <taxon>Actinomycetes</taxon>
        <taxon>Pseudonocardiales</taxon>
        <taxon>Pseudonocardiaceae</taxon>
        <taxon>Allokutzneria</taxon>
    </lineage>
</organism>
<keyword evidence="2" id="KW-0808">Transferase</keyword>
<dbReference type="GO" id="GO:0032259">
    <property type="term" value="P:methylation"/>
    <property type="evidence" value="ECO:0007669"/>
    <property type="project" value="UniProtKB-KW"/>
</dbReference>
<dbReference type="EC" id="2.1.1.-" evidence="2"/>
<dbReference type="Pfam" id="PF13649">
    <property type="entry name" value="Methyltransf_25"/>
    <property type="match status" value="1"/>
</dbReference>
<dbReference type="InterPro" id="IPR029063">
    <property type="entry name" value="SAM-dependent_MTases_sf"/>
</dbReference>
<gene>
    <name evidence="2" type="ORF">ACFFQA_36585</name>
</gene>
<evidence type="ECO:0000313" key="2">
    <source>
        <dbReference type="EMBL" id="MFB9909484.1"/>
    </source>
</evidence>
<dbReference type="SUPFAM" id="SSF53335">
    <property type="entry name" value="S-adenosyl-L-methionine-dependent methyltransferases"/>
    <property type="match status" value="1"/>
</dbReference>